<sequence>MDKDEAQSTDAMAMTSQGETIIHHSRGQAQDKSKGRSKSAIMLRSSPNSQRSNACRESTSLTTSSTKLSTPNKLLRVRKNRASPAVMRRSPLTRGTGGEEGGGCSPGKTPANSPAGWSGGDGGGSGGDREDEREVVSIWPPPPPVECALVRKAKE</sequence>
<evidence type="ECO:0000313" key="3">
    <source>
        <dbReference type="Proteomes" id="UP000241462"/>
    </source>
</evidence>
<name>A0A2T3A0H9_9PEZI</name>
<evidence type="ECO:0000256" key="1">
    <source>
        <dbReference type="SAM" id="MobiDB-lite"/>
    </source>
</evidence>
<feature type="compositionally biased region" description="Low complexity" evidence="1">
    <location>
        <begin position="58"/>
        <end position="70"/>
    </location>
</feature>
<feature type="region of interest" description="Disordered" evidence="1">
    <location>
        <begin position="1"/>
        <end position="155"/>
    </location>
</feature>
<organism evidence="2 3">
    <name type="scientific">Coniella lustricola</name>
    <dbReference type="NCBI Taxonomy" id="2025994"/>
    <lineage>
        <taxon>Eukaryota</taxon>
        <taxon>Fungi</taxon>
        <taxon>Dikarya</taxon>
        <taxon>Ascomycota</taxon>
        <taxon>Pezizomycotina</taxon>
        <taxon>Sordariomycetes</taxon>
        <taxon>Sordariomycetidae</taxon>
        <taxon>Diaporthales</taxon>
        <taxon>Schizoparmaceae</taxon>
        <taxon>Coniella</taxon>
    </lineage>
</organism>
<reference evidence="2 3" key="1">
    <citation type="journal article" date="2018" name="Mycol. Prog.">
        <title>Coniella lustricola, a new species from submerged detritus.</title>
        <authorList>
            <person name="Raudabaugh D.B."/>
            <person name="Iturriaga T."/>
            <person name="Carver A."/>
            <person name="Mondo S."/>
            <person name="Pangilinan J."/>
            <person name="Lipzen A."/>
            <person name="He G."/>
            <person name="Amirebrahimi M."/>
            <person name="Grigoriev I.V."/>
            <person name="Miller A.N."/>
        </authorList>
    </citation>
    <scope>NUCLEOTIDE SEQUENCE [LARGE SCALE GENOMIC DNA]</scope>
    <source>
        <strain evidence="2 3">B22-T-1</strain>
    </source>
</reference>
<feature type="compositionally biased region" description="Gly residues" evidence="1">
    <location>
        <begin position="117"/>
        <end position="126"/>
    </location>
</feature>
<feature type="compositionally biased region" description="Polar residues" evidence="1">
    <location>
        <begin position="45"/>
        <end position="57"/>
    </location>
</feature>
<evidence type="ECO:0000313" key="2">
    <source>
        <dbReference type="EMBL" id="PSR80568.1"/>
    </source>
</evidence>
<proteinExistence type="predicted"/>
<keyword evidence="3" id="KW-1185">Reference proteome</keyword>
<dbReference type="InParanoid" id="A0A2T3A0H9"/>
<accession>A0A2T3A0H9</accession>
<dbReference type="AlphaFoldDB" id="A0A2T3A0H9"/>
<feature type="compositionally biased region" description="Polar residues" evidence="1">
    <location>
        <begin position="8"/>
        <end position="19"/>
    </location>
</feature>
<protein>
    <submittedName>
        <fullName evidence="2">Uncharacterized protein</fullName>
    </submittedName>
</protein>
<dbReference type="EMBL" id="KZ678526">
    <property type="protein sequence ID" value="PSR80568.1"/>
    <property type="molecule type" value="Genomic_DNA"/>
</dbReference>
<dbReference type="Proteomes" id="UP000241462">
    <property type="component" value="Unassembled WGS sequence"/>
</dbReference>
<feature type="compositionally biased region" description="Gly residues" evidence="1">
    <location>
        <begin position="95"/>
        <end position="105"/>
    </location>
</feature>
<gene>
    <name evidence="2" type="ORF">BD289DRAFT_62425</name>
</gene>